<dbReference type="EMBL" id="CAMPGE010004521">
    <property type="protein sequence ID" value="CAI2363371.1"/>
    <property type="molecule type" value="Genomic_DNA"/>
</dbReference>
<sequence>MDISEGTVAPKQKNLTEGIILAGIGLVFASSLPVFLNMYDDVPIPTFGIWRYFVTCIYCVPISILVWMRNKADIIISEVFSYQTALNILLGSCCFTLGSYVYITSTHYTILAHSITLCNSGGLFLIAVNLLVCSKVHKAEIFGAIIVICGIAVLLQDHSSVKKSRSTDILKGDLYGLAAMPLYASSYIFNARACKVLPSMIVFHCFGFIQMSIYITYYVVFTDVSWTLLLSRDITYGFFGWLTPEYFVLSAVIISFFLGIFGVGSYIFLLDYFSPSVVASLFLLQPFVGQILGVLFGQDGMPGGFAYFGASIITIGLCLIIKGNTLKDKEDVELEIAQDVEMTDKSLLANDPEKDILT</sequence>
<feature type="transmembrane region" description="Helical" evidence="1">
    <location>
        <begin position="80"/>
        <end position="103"/>
    </location>
</feature>
<accession>A0AAD1UB35</accession>
<name>A0AAD1UB35_EUPCR</name>
<dbReference type="AlphaFoldDB" id="A0AAD1UB35"/>
<feature type="transmembrane region" description="Helical" evidence="1">
    <location>
        <begin position="19"/>
        <end position="37"/>
    </location>
</feature>
<feature type="transmembrane region" description="Helical" evidence="1">
    <location>
        <begin position="201"/>
        <end position="220"/>
    </location>
</feature>
<feature type="transmembrane region" description="Helical" evidence="1">
    <location>
        <begin position="139"/>
        <end position="155"/>
    </location>
</feature>
<gene>
    <name evidence="2" type="ORF">ECRASSUSDP1_LOCUS4704</name>
</gene>
<keyword evidence="3" id="KW-1185">Reference proteome</keyword>
<comment type="caution">
    <text evidence="2">The sequence shown here is derived from an EMBL/GenBank/DDBJ whole genome shotgun (WGS) entry which is preliminary data.</text>
</comment>
<keyword evidence="1" id="KW-0472">Membrane</keyword>
<feature type="transmembrane region" description="Helical" evidence="1">
    <location>
        <begin position="175"/>
        <end position="194"/>
    </location>
</feature>
<proteinExistence type="predicted"/>
<dbReference type="GO" id="GO:0016020">
    <property type="term" value="C:membrane"/>
    <property type="evidence" value="ECO:0007669"/>
    <property type="project" value="TreeGrafter"/>
</dbReference>
<dbReference type="Proteomes" id="UP001295684">
    <property type="component" value="Unassembled WGS sequence"/>
</dbReference>
<feature type="transmembrane region" description="Helical" evidence="1">
    <location>
        <begin position="277"/>
        <end position="298"/>
    </location>
</feature>
<evidence type="ECO:0000313" key="3">
    <source>
        <dbReference type="Proteomes" id="UP001295684"/>
    </source>
</evidence>
<dbReference type="PANTHER" id="PTHR22911">
    <property type="entry name" value="ACYL-MALONYL CONDENSING ENZYME-RELATED"/>
    <property type="match status" value="1"/>
</dbReference>
<feature type="transmembrane region" description="Helical" evidence="1">
    <location>
        <begin position="304"/>
        <end position="321"/>
    </location>
</feature>
<organism evidence="2 3">
    <name type="scientific">Euplotes crassus</name>
    <dbReference type="NCBI Taxonomy" id="5936"/>
    <lineage>
        <taxon>Eukaryota</taxon>
        <taxon>Sar</taxon>
        <taxon>Alveolata</taxon>
        <taxon>Ciliophora</taxon>
        <taxon>Intramacronucleata</taxon>
        <taxon>Spirotrichea</taxon>
        <taxon>Hypotrichia</taxon>
        <taxon>Euplotida</taxon>
        <taxon>Euplotidae</taxon>
        <taxon>Moneuplotes</taxon>
    </lineage>
</organism>
<reference evidence="2" key="1">
    <citation type="submission" date="2023-07" db="EMBL/GenBank/DDBJ databases">
        <authorList>
            <consortium name="AG Swart"/>
            <person name="Singh M."/>
            <person name="Singh A."/>
            <person name="Seah K."/>
            <person name="Emmerich C."/>
        </authorList>
    </citation>
    <scope>NUCLEOTIDE SEQUENCE</scope>
    <source>
        <strain evidence="2">DP1</strain>
    </source>
</reference>
<feature type="transmembrane region" description="Helical" evidence="1">
    <location>
        <begin position="109"/>
        <end position="132"/>
    </location>
</feature>
<keyword evidence="1" id="KW-0812">Transmembrane</keyword>
<keyword evidence="1" id="KW-1133">Transmembrane helix</keyword>
<feature type="transmembrane region" description="Helical" evidence="1">
    <location>
        <begin position="246"/>
        <end position="270"/>
    </location>
</feature>
<feature type="transmembrane region" description="Helical" evidence="1">
    <location>
        <begin position="49"/>
        <end position="68"/>
    </location>
</feature>
<protein>
    <submittedName>
        <fullName evidence="2">Uncharacterized protein</fullName>
    </submittedName>
</protein>
<evidence type="ECO:0000313" key="2">
    <source>
        <dbReference type="EMBL" id="CAI2363371.1"/>
    </source>
</evidence>
<evidence type="ECO:0000256" key="1">
    <source>
        <dbReference type="SAM" id="Phobius"/>
    </source>
</evidence>